<feature type="domain" description="T6SS Phospholipase effector Tle1-like catalytic" evidence="2">
    <location>
        <begin position="56"/>
        <end position="308"/>
    </location>
</feature>
<organism evidence="3 4">
    <name type="scientific">Podospora fimiseda</name>
    <dbReference type="NCBI Taxonomy" id="252190"/>
    <lineage>
        <taxon>Eukaryota</taxon>
        <taxon>Fungi</taxon>
        <taxon>Dikarya</taxon>
        <taxon>Ascomycota</taxon>
        <taxon>Pezizomycotina</taxon>
        <taxon>Sordariomycetes</taxon>
        <taxon>Sordariomycetidae</taxon>
        <taxon>Sordariales</taxon>
        <taxon>Podosporaceae</taxon>
        <taxon>Podospora</taxon>
    </lineage>
</organism>
<dbReference type="InterPro" id="IPR018712">
    <property type="entry name" value="Tle1-like_cat"/>
</dbReference>
<evidence type="ECO:0000313" key="4">
    <source>
        <dbReference type="Proteomes" id="UP001301958"/>
    </source>
</evidence>
<gene>
    <name evidence="3" type="ORF">QBC38DRAFT_151232</name>
</gene>
<accession>A0AAN7BSG9</accession>
<reference evidence="3" key="1">
    <citation type="journal article" date="2023" name="Mol. Phylogenet. Evol.">
        <title>Genome-scale phylogeny and comparative genomics of the fungal order Sordariales.</title>
        <authorList>
            <person name="Hensen N."/>
            <person name="Bonometti L."/>
            <person name="Westerberg I."/>
            <person name="Brannstrom I.O."/>
            <person name="Guillou S."/>
            <person name="Cros-Aarteil S."/>
            <person name="Calhoun S."/>
            <person name="Haridas S."/>
            <person name="Kuo A."/>
            <person name="Mondo S."/>
            <person name="Pangilinan J."/>
            <person name="Riley R."/>
            <person name="LaButti K."/>
            <person name="Andreopoulos B."/>
            <person name="Lipzen A."/>
            <person name="Chen C."/>
            <person name="Yan M."/>
            <person name="Daum C."/>
            <person name="Ng V."/>
            <person name="Clum A."/>
            <person name="Steindorff A."/>
            <person name="Ohm R.A."/>
            <person name="Martin F."/>
            <person name="Silar P."/>
            <person name="Natvig D.O."/>
            <person name="Lalanne C."/>
            <person name="Gautier V."/>
            <person name="Ament-Velasquez S.L."/>
            <person name="Kruys A."/>
            <person name="Hutchinson M.I."/>
            <person name="Powell A.J."/>
            <person name="Barry K."/>
            <person name="Miller A.N."/>
            <person name="Grigoriev I.V."/>
            <person name="Debuchy R."/>
            <person name="Gladieux P."/>
            <person name="Hiltunen Thoren M."/>
            <person name="Johannesson H."/>
        </authorList>
    </citation>
    <scope>NUCLEOTIDE SEQUENCE</scope>
    <source>
        <strain evidence="3">CBS 990.96</strain>
    </source>
</reference>
<dbReference type="AlphaFoldDB" id="A0AAN7BSG9"/>
<evidence type="ECO:0000313" key="3">
    <source>
        <dbReference type="EMBL" id="KAK4228592.1"/>
    </source>
</evidence>
<dbReference type="Proteomes" id="UP001301958">
    <property type="component" value="Unassembled WGS sequence"/>
</dbReference>
<dbReference type="EMBL" id="MU865317">
    <property type="protein sequence ID" value="KAK4228592.1"/>
    <property type="molecule type" value="Genomic_DNA"/>
</dbReference>
<reference evidence="3" key="2">
    <citation type="submission" date="2023-05" db="EMBL/GenBank/DDBJ databases">
        <authorList>
            <consortium name="Lawrence Berkeley National Laboratory"/>
            <person name="Steindorff A."/>
            <person name="Hensen N."/>
            <person name="Bonometti L."/>
            <person name="Westerberg I."/>
            <person name="Brannstrom I.O."/>
            <person name="Guillou S."/>
            <person name="Cros-Aarteil S."/>
            <person name="Calhoun S."/>
            <person name="Haridas S."/>
            <person name="Kuo A."/>
            <person name="Mondo S."/>
            <person name="Pangilinan J."/>
            <person name="Riley R."/>
            <person name="Labutti K."/>
            <person name="Andreopoulos B."/>
            <person name="Lipzen A."/>
            <person name="Chen C."/>
            <person name="Yanf M."/>
            <person name="Daum C."/>
            <person name="Ng V."/>
            <person name="Clum A."/>
            <person name="Ohm R."/>
            <person name="Martin F."/>
            <person name="Silar P."/>
            <person name="Natvig D."/>
            <person name="Lalanne C."/>
            <person name="Gautier V."/>
            <person name="Ament-Velasquez S.L."/>
            <person name="Kruys A."/>
            <person name="Hutchinson M.I."/>
            <person name="Powell A.J."/>
            <person name="Barry K."/>
            <person name="Miller A.N."/>
            <person name="Grigoriev I.V."/>
            <person name="Debuchy R."/>
            <person name="Gladieux P."/>
            <person name="Thoren M.H."/>
            <person name="Johannesson H."/>
        </authorList>
    </citation>
    <scope>NUCLEOTIDE SEQUENCE</scope>
    <source>
        <strain evidence="3">CBS 990.96</strain>
    </source>
</reference>
<evidence type="ECO:0000259" key="2">
    <source>
        <dbReference type="Pfam" id="PF09994"/>
    </source>
</evidence>
<dbReference type="InterPro" id="IPR029058">
    <property type="entry name" value="AB_hydrolase_fold"/>
</dbReference>
<sequence length="495" mass="54478">MEQGQTSPSSSLQPSTRIPSDSSTLAYSMDTLLKVEIPMIQAQESRQSLRPPRLHVASFDGTAAGGILCSRNTVVPELVKLISKHENVSRISAKGVGSDTGILDRIFGGLSGWGILKHVITAYRTLSNDYEPGDRIILTGYSRGAWAARYLAKIIEAVGLPKDGDPKFFRALYKACDQEYLFNNPETCRALVDGYECWTDVNIDALCCFDTVGSLGIPVTGLAKPLSVFCRRRKHKRSDELVYDVAFNVRFSFHCLALHESRSPYTPTLMRGHSAHQVYFPGNHSNLGWIDDTACQLVHAPLAWMVQQLHTHLNISFDQDKLAARFPAYSSPAAEGHGTRESASIEPGSRKEWYKGDVKRTNPILLAIVGKRPAMGPVPMVPRTSSSTRVITCNAVNAAADVKVHIGARLRENEMDDFDGVPGYRFTKPVRGSHYWVRKGSWGKGKEAANRMPGRLEEAQVGFLEARLLGLPEEVVGRRGCDALCCSGATLKSRC</sequence>
<feature type="compositionally biased region" description="Low complexity" evidence="1">
    <location>
        <begin position="1"/>
        <end position="16"/>
    </location>
</feature>
<dbReference type="Pfam" id="PF09994">
    <property type="entry name" value="T6SS_Tle1-like_cat"/>
    <property type="match status" value="1"/>
</dbReference>
<comment type="caution">
    <text evidence="3">The sequence shown here is derived from an EMBL/GenBank/DDBJ whole genome shotgun (WGS) entry which is preliminary data.</text>
</comment>
<dbReference type="PANTHER" id="PTHR33840">
    <property type="match status" value="1"/>
</dbReference>
<dbReference type="PANTHER" id="PTHR33840:SF1">
    <property type="entry name" value="TLE1 PHOSPHOLIPASE DOMAIN-CONTAINING PROTEIN"/>
    <property type="match status" value="1"/>
</dbReference>
<keyword evidence="4" id="KW-1185">Reference proteome</keyword>
<evidence type="ECO:0000256" key="1">
    <source>
        <dbReference type="SAM" id="MobiDB-lite"/>
    </source>
</evidence>
<dbReference type="SUPFAM" id="SSF53474">
    <property type="entry name" value="alpha/beta-Hydrolases"/>
    <property type="match status" value="1"/>
</dbReference>
<name>A0AAN7BSG9_9PEZI</name>
<proteinExistence type="predicted"/>
<feature type="region of interest" description="Disordered" evidence="1">
    <location>
        <begin position="1"/>
        <end position="22"/>
    </location>
</feature>
<protein>
    <recommendedName>
        <fullName evidence="2">T6SS Phospholipase effector Tle1-like catalytic domain-containing protein</fullName>
    </recommendedName>
</protein>